<evidence type="ECO:0000313" key="2">
    <source>
        <dbReference type="EMBL" id="KAJ1101172.1"/>
    </source>
</evidence>
<dbReference type="EMBL" id="JANPWB010000014">
    <property type="protein sequence ID" value="KAJ1101172.1"/>
    <property type="molecule type" value="Genomic_DNA"/>
</dbReference>
<dbReference type="Proteomes" id="UP001066276">
    <property type="component" value="Chromosome 10"/>
</dbReference>
<sequence length="68" mass="7557">MEGGVAWRDAVSQSLGTAYELGNQSRGTRDEKRPFKSVEEESITTCKVPLDIYQIEPDTVAPTEDAPW</sequence>
<feature type="region of interest" description="Disordered" evidence="1">
    <location>
        <begin position="18"/>
        <end position="40"/>
    </location>
</feature>
<comment type="caution">
    <text evidence="2">The sequence shown here is derived from an EMBL/GenBank/DDBJ whole genome shotgun (WGS) entry which is preliminary data.</text>
</comment>
<name>A0AAV7MCB2_PLEWA</name>
<accession>A0AAV7MCB2</accession>
<protein>
    <submittedName>
        <fullName evidence="2">Uncharacterized protein</fullName>
    </submittedName>
</protein>
<keyword evidence="3" id="KW-1185">Reference proteome</keyword>
<evidence type="ECO:0000256" key="1">
    <source>
        <dbReference type="SAM" id="MobiDB-lite"/>
    </source>
</evidence>
<proteinExistence type="predicted"/>
<organism evidence="2 3">
    <name type="scientific">Pleurodeles waltl</name>
    <name type="common">Iberian ribbed newt</name>
    <dbReference type="NCBI Taxonomy" id="8319"/>
    <lineage>
        <taxon>Eukaryota</taxon>
        <taxon>Metazoa</taxon>
        <taxon>Chordata</taxon>
        <taxon>Craniata</taxon>
        <taxon>Vertebrata</taxon>
        <taxon>Euteleostomi</taxon>
        <taxon>Amphibia</taxon>
        <taxon>Batrachia</taxon>
        <taxon>Caudata</taxon>
        <taxon>Salamandroidea</taxon>
        <taxon>Salamandridae</taxon>
        <taxon>Pleurodelinae</taxon>
        <taxon>Pleurodeles</taxon>
    </lineage>
</organism>
<gene>
    <name evidence="2" type="ORF">NDU88_006244</name>
</gene>
<reference evidence="2" key="1">
    <citation type="journal article" date="2022" name="bioRxiv">
        <title>Sequencing and chromosome-scale assembly of the giantPleurodeles waltlgenome.</title>
        <authorList>
            <person name="Brown T."/>
            <person name="Elewa A."/>
            <person name="Iarovenko S."/>
            <person name="Subramanian E."/>
            <person name="Araus A.J."/>
            <person name="Petzold A."/>
            <person name="Susuki M."/>
            <person name="Suzuki K.-i.T."/>
            <person name="Hayashi T."/>
            <person name="Toyoda A."/>
            <person name="Oliveira C."/>
            <person name="Osipova E."/>
            <person name="Leigh N.D."/>
            <person name="Simon A."/>
            <person name="Yun M.H."/>
        </authorList>
    </citation>
    <scope>NUCLEOTIDE SEQUENCE</scope>
    <source>
        <strain evidence="2">20211129_DDA</strain>
        <tissue evidence="2">Liver</tissue>
    </source>
</reference>
<feature type="compositionally biased region" description="Basic and acidic residues" evidence="1">
    <location>
        <begin position="27"/>
        <end position="39"/>
    </location>
</feature>
<dbReference type="AlphaFoldDB" id="A0AAV7MCB2"/>
<evidence type="ECO:0000313" key="3">
    <source>
        <dbReference type="Proteomes" id="UP001066276"/>
    </source>
</evidence>